<feature type="transmembrane region" description="Helical" evidence="1">
    <location>
        <begin position="240"/>
        <end position="256"/>
    </location>
</feature>
<keyword evidence="3" id="KW-1185">Reference proteome</keyword>
<gene>
    <name evidence="2" type="ORF">GCM10023149_13860</name>
</gene>
<dbReference type="EMBL" id="BAABFT010000003">
    <property type="protein sequence ID" value="GAA4316693.1"/>
    <property type="molecule type" value="Genomic_DNA"/>
</dbReference>
<keyword evidence="1" id="KW-1133">Transmembrane helix</keyword>
<feature type="transmembrane region" description="Helical" evidence="1">
    <location>
        <begin position="191"/>
        <end position="211"/>
    </location>
</feature>
<dbReference type="Proteomes" id="UP001500582">
    <property type="component" value="Unassembled WGS sequence"/>
</dbReference>
<keyword evidence="1" id="KW-0812">Transmembrane</keyword>
<keyword evidence="1" id="KW-0472">Membrane</keyword>
<name>A0ABP8G3H9_9SPHI</name>
<evidence type="ECO:0000313" key="2">
    <source>
        <dbReference type="EMBL" id="GAA4316693.1"/>
    </source>
</evidence>
<comment type="caution">
    <text evidence="2">The sequence shown here is derived from an EMBL/GenBank/DDBJ whole genome shotgun (WGS) entry which is preliminary data.</text>
</comment>
<feature type="transmembrane region" description="Helical" evidence="1">
    <location>
        <begin position="218"/>
        <end position="234"/>
    </location>
</feature>
<proteinExistence type="predicted"/>
<feature type="transmembrane region" description="Helical" evidence="1">
    <location>
        <begin position="263"/>
        <end position="280"/>
    </location>
</feature>
<accession>A0ABP8G3H9</accession>
<feature type="transmembrane region" description="Helical" evidence="1">
    <location>
        <begin position="106"/>
        <end position="127"/>
    </location>
</feature>
<organism evidence="2 3">
    <name type="scientific">Mucilaginibacter gynuensis</name>
    <dbReference type="NCBI Taxonomy" id="1302236"/>
    <lineage>
        <taxon>Bacteria</taxon>
        <taxon>Pseudomonadati</taxon>
        <taxon>Bacteroidota</taxon>
        <taxon>Sphingobacteriia</taxon>
        <taxon>Sphingobacteriales</taxon>
        <taxon>Sphingobacteriaceae</taxon>
        <taxon>Mucilaginibacter</taxon>
    </lineage>
</organism>
<evidence type="ECO:0000313" key="3">
    <source>
        <dbReference type="Proteomes" id="UP001500582"/>
    </source>
</evidence>
<sequence length="452" mass="49970">MKAIGYEANNTHIVSRMDTAADFKWLKKAIWAYFLLLIFEGALRKWFLPGLATPLLIVRDPIAMWLVYEGWQRNLFPSTIYLKGMVIIGLISIYLAVVAGHGNVIVAIYGARIFLIHFPLIFLIGRVFDREDILQMGRVTLYIALPMLILISMQFYSPQSAWVNRGIGGDMEGAGFSGSGDFKRPPGTFSFTNGTALYFGWLAPFVLYFWFHLKKVNIWLLISASGAMLIAIPFSISRTLFFEVSLTVAFAVIASVRKPENFTKVVIAGIAGIIVLGILSQTEYFTTATGAFFDRFDTANEQEGGLVKGVIGDRFFGGLFTALEESSDQPFWGYGVGLGTNVGSMLLSNTRMFLLSEGEWGRLIGEVGPLLGLTIVFMRVGLALKLTWGAYKKLAQNDFLPWLLLSFAFINIIMGSWAQPTALGFGIVIAGLLVASLKPEPEPDTDTDYEDS</sequence>
<evidence type="ECO:0000256" key="1">
    <source>
        <dbReference type="SAM" id="Phobius"/>
    </source>
</evidence>
<feature type="transmembrane region" description="Helical" evidence="1">
    <location>
        <begin position="402"/>
        <end position="435"/>
    </location>
</feature>
<feature type="transmembrane region" description="Helical" evidence="1">
    <location>
        <begin position="80"/>
        <end position="100"/>
    </location>
</feature>
<evidence type="ECO:0008006" key="4">
    <source>
        <dbReference type="Google" id="ProtNLM"/>
    </source>
</evidence>
<reference evidence="3" key="1">
    <citation type="journal article" date="2019" name="Int. J. Syst. Evol. Microbiol.">
        <title>The Global Catalogue of Microorganisms (GCM) 10K type strain sequencing project: providing services to taxonomists for standard genome sequencing and annotation.</title>
        <authorList>
            <consortium name="The Broad Institute Genomics Platform"/>
            <consortium name="The Broad Institute Genome Sequencing Center for Infectious Disease"/>
            <person name="Wu L."/>
            <person name="Ma J."/>
        </authorList>
    </citation>
    <scope>NUCLEOTIDE SEQUENCE [LARGE SCALE GENOMIC DNA]</scope>
    <source>
        <strain evidence="3">JCM 17705</strain>
    </source>
</reference>
<feature type="transmembrane region" description="Helical" evidence="1">
    <location>
        <begin position="139"/>
        <end position="156"/>
    </location>
</feature>
<protein>
    <recommendedName>
        <fullName evidence="4">O-antigen ligase-like membrane protein</fullName>
    </recommendedName>
</protein>
<feature type="transmembrane region" description="Helical" evidence="1">
    <location>
        <begin position="360"/>
        <end position="382"/>
    </location>
</feature>